<dbReference type="InterPro" id="IPR022486">
    <property type="entry name" value="PPK2_PA0141"/>
</dbReference>
<comment type="catalytic activity">
    <reaction evidence="5">
        <text>[phosphate](n) + ATP = [phosphate](n+1) + ADP</text>
        <dbReference type="Rhea" id="RHEA:19573"/>
        <dbReference type="Rhea" id="RHEA-COMP:9859"/>
        <dbReference type="Rhea" id="RHEA-COMP:14280"/>
        <dbReference type="ChEBI" id="CHEBI:16838"/>
        <dbReference type="ChEBI" id="CHEBI:30616"/>
        <dbReference type="ChEBI" id="CHEBI:456216"/>
    </reaction>
    <physiologicalReaction direction="right-to-left" evidence="5">
        <dbReference type="Rhea" id="RHEA:19575"/>
    </physiologicalReaction>
</comment>
<keyword evidence="3 6" id="KW-0418">Kinase</keyword>
<dbReference type="Gene3D" id="3.40.50.300">
    <property type="entry name" value="P-loop containing nucleotide triphosphate hydrolases"/>
    <property type="match status" value="1"/>
</dbReference>
<dbReference type="SUPFAM" id="SSF52540">
    <property type="entry name" value="P-loop containing nucleoside triphosphate hydrolases"/>
    <property type="match status" value="1"/>
</dbReference>
<comment type="caution">
    <text evidence="8">The sequence shown here is derived from an EMBL/GenBank/DDBJ whole genome shotgun (WGS) entry which is preliminary data.</text>
</comment>
<name>A0A4V2MP63_9HYPH</name>
<comment type="function">
    <text evidence="6">Uses inorganic polyphosphate (polyP) as a donor to convert GDP to GTP or ADP to ATP.</text>
</comment>
<dbReference type="EC" id="2.7.4.-" evidence="6"/>
<evidence type="ECO:0000256" key="5">
    <source>
        <dbReference type="ARBA" id="ARBA00024500"/>
    </source>
</evidence>
<dbReference type="NCBIfam" id="TIGR03707">
    <property type="entry name" value="PPK2_P_aer"/>
    <property type="match status" value="1"/>
</dbReference>
<dbReference type="AlphaFoldDB" id="A0A4V2MP63"/>
<accession>A0A4V2MP63</accession>
<evidence type="ECO:0000256" key="3">
    <source>
        <dbReference type="ARBA" id="ARBA00022777"/>
    </source>
</evidence>
<protein>
    <recommendedName>
        <fullName evidence="6">ADP/GDP-polyphosphate phosphotransferase</fullName>
        <ecNumber evidence="6">2.7.4.-</ecNumber>
    </recommendedName>
    <alternativeName>
        <fullName evidence="6">Polyphosphate kinase PPK2</fullName>
    </alternativeName>
</protein>
<evidence type="ECO:0000313" key="8">
    <source>
        <dbReference type="EMBL" id="TCD16492.1"/>
    </source>
</evidence>
<comment type="subunit">
    <text evidence="6">Homotetramer.</text>
</comment>
<feature type="domain" description="Polyphosphate kinase-2-related" evidence="7">
    <location>
        <begin position="46"/>
        <end position="272"/>
    </location>
</feature>
<organism evidence="8 9">
    <name type="scientific">Oricola cellulosilytica</name>
    <dbReference type="NCBI Taxonomy" id="1429082"/>
    <lineage>
        <taxon>Bacteria</taxon>
        <taxon>Pseudomonadati</taxon>
        <taxon>Pseudomonadota</taxon>
        <taxon>Alphaproteobacteria</taxon>
        <taxon>Hyphomicrobiales</taxon>
        <taxon>Ahrensiaceae</taxon>
        <taxon>Oricola</taxon>
    </lineage>
</organism>
<evidence type="ECO:0000256" key="1">
    <source>
        <dbReference type="ARBA" id="ARBA00009924"/>
    </source>
</evidence>
<dbReference type="InterPro" id="IPR022488">
    <property type="entry name" value="PPK2-related"/>
</dbReference>
<evidence type="ECO:0000256" key="6">
    <source>
        <dbReference type="RuleBase" id="RU369062"/>
    </source>
</evidence>
<dbReference type="GO" id="GO:0008976">
    <property type="term" value="F:polyphosphate kinase activity"/>
    <property type="evidence" value="ECO:0007669"/>
    <property type="project" value="UniProtKB-UniRule"/>
</dbReference>
<dbReference type="PANTHER" id="PTHR34383">
    <property type="entry name" value="POLYPHOSPHATE:AMP PHOSPHOTRANSFERASE-RELATED"/>
    <property type="match status" value="1"/>
</dbReference>
<evidence type="ECO:0000256" key="4">
    <source>
        <dbReference type="ARBA" id="ARBA00023310"/>
    </source>
</evidence>
<dbReference type="Pfam" id="PF03976">
    <property type="entry name" value="PPK2"/>
    <property type="match status" value="1"/>
</dbReference>
<evidence type="ECO:0000313" key="9">
    <source>
        <dbReference type="Proteomes" id="UP000291301"/>
    </source>
</evidence>
<proteinExistence type="inferred from homology"/>
<keyword evidence="9" id="KW-1185">Reference proteome</keyword>
<dbReference type="OrthoDB" id="9775224at2"/>
<comment type="similarity">
    <text evidence="1 6">Belongs to the polyphosphate kinase 2 (PPK2) family. Class I subfamily.</text>
</comment>
<dbReference type="RefSeq" id="WP_131565406.1">
    <property type="nucleotide sequence ID" value="NZ_JAINFK010000001.1"/>
</dbReference>
<keyword evidence="4" id="KW-0066">ATP synthesis</keyword>
<dbReference type="Proteomes" id="UP000291301">
    <property type="component" value="Unassembled WGS sequence"/>
</dbReference>
<evidence type="ECO:0000256" key="2">
    <source>
        <dbReference type="ARBA" id="ARBA00022679"/>
    </source>
</evidence>
<dbReference type="EMBL" id="SJST01000001">
    <property type="protein sequence ID" value="TCD16492.1"/>
    <property type="molecule type" value="Genomic_DNA"/>
</dbReference>
<reference evidence="8 9" key="1">
    <citation type="journal article" date="2015" name="Antonie Van Leeuwenhoek">
        <title>Oricola cellulosilytica gen. nov., sp. nov., a cellulose-degrading bacterium of the family Phyllobacteriaceae isolated from surface seashore water, and emended descriptions of Mesorhizobium loti and Phyllobacterium myrsinacearum.</title>
        <authorList>
            <person name="Hameed A."/>
            <person name="Shahina M."/>
            <person name="Lai W.A."/>
            <person name="Lin S.Y."/>
            <person name="Young L.S."/>
            <person name="Liu Y.C."/>
            <person name="Hsu Y.H."/>
            <person name="Young C.C."/>
        </authorList>
    </citation>
    <scope>NUCLEOTIDE SEQUENCE [LARGE SCALE GENOMIC DNA]</scope>
    <source>
        <strain evidence="8 9">KCTC 52183</strain>
    </source>
</reference>
<dbReference type="GO" id="GO:0006754">
    <property type="term" value="P:ATP biosynthetic process"/>
    <property type="evidence" value="ECO:0007669"/>
    <property type="project" value="UniProtKB-KW"/>
</dbReference>
<sequence>MKADNRRIEVEVDGETKVFDIDDPQLPDWVDDHDITAGGYPYKKKLKRKDYEKEIAALQVQLVNLHTHMQNTGARVIAVFEGRDAAGKGGSIGVLHEFLNPRTARNVALSKPSDVERGQWYFQRYVEHFPTTGELVSFDRSWYNRGGVEPVMGFCTPAEHQAFLADAPEFEKMIVGEGIHFFKFWLNIGRETQLKRFHDRRHSPLKHWKLSSIDIIGMQKWDDYTRARDTMLAATHSEHGPWTVVRMNDKRRGRIEVLRHLLINIDFDGKDRKAIGEPDAAIIGSGPMVAVANRSPD</sequence>
<keyword evidence="2 6" id="KW-0808">Transferase</keyword>
<dbReference type="InterPro" id="IPR027417">
    <property type="entry name" value="P-loop_NTPase"/>
</dbReference>
<dbReference type="PANTHER" id="PTHR34383:SF1">
    <property type="entry name" value="ADP-POLYPHOSPHATE PHOSPHOTRANSFERASE"/>
    <property type="match status" value="1"/>
</dbReference>
<gene>
    <name evidence="8" type="primary">ppk2</name>
    <name evidence="8" type="ORF">E0D97_03470</name>
</gene>
<evidence type="ECO:0000259" key="7">
    <source>
        <dbReference type="Pfam" id="PF03976"/>
    </source>
</evidence>